<dbReference type="Gene3D" id="3.30.420.40">
    <property type="match status" value="1"/>
</dbReference>
<dbReference type="SUPFAM" id="SSF53067">
    <property type="entry name" value="Actin-like ATPase domain"/>
    <property type="match status" value="1"/>
</dbReference>
<evidence type="ECO:0008006" key="3">
    <source>
        <dbReference type="Google" id="ProtNLM"/>
    </source>
</evidence>
<reference evidence="1 2" key="1">
    <citation type="submission" date="2023-10" db="EMBL/GenBank/DDBJ databases">
        <title>Virgibacillus halophilus 5B73C genome.</title>
        <authorList>
            <person name="Miliotis G."/>
            <person name="Sengupta P."/>
            <person name="Hameed A."/>
            <person name="Chuvochina M."/>
            <person name="Mcdonagh F."/>
            <person name="Simpson A.C."/>
            <person name="Singh N.K."/>
            <person name="Rekha P.D."/>
            <person name="Raman K."/>
            <person name="Hugenholtz P."/>
            <person name="Venkateswaran K."/>
        </authorList>
    </citation>
    <scope>NUCLEOTIDE SEQUENCE [LARGE SCALE GENOMIC DNA]</scope>
    <source>
        <strain evidence="1 2">5B73C</strain>
    </source>
</reference>
<evidence type="ECO:0000313" key="1">
    <source>
        <dbReference type="EMBL" id="MDY0393456.1"/>
    </source>
</evidence>
<dbReference type="EMBL" id="JAWDIP010000003">
    <property type="protein sequence ID" value="MDY0393456.1"/>
    <property type="molecule type" value="Genomic_DNA"/>
</dbReference>
<name>A0ABU5C2C3_9BACI</name>
<sequence>MEALIIGLDIGGTSTKAGLVDENGEVIYKWEIPTDKKRSRQPHRRRYMEIYHKYFGQISDRK</sequence>
<evidence type="ECO:0000313" key="2">
    <source>
        <dbReference type="Proteomes" id="UP001281447"/>
    </source>
</evidence>
<comment type="caution">
    <text evidence="1">The sequence shown here is derived from an EMBL/GenBank/DDBJ whole genome shotgun (WGS) entry which is preliminary data.</text>
</comment>
<dbReference type="Proteomes" id="UP001281447">
    <property type="component" value="Unassembled WGS sequence"/>
</dbReference>
<dbReference type="InterPro" id="IPR043129">
    <property type="entry name" value="ATPase_NBD"/>
</dbReference>
<gene>
    <name evidence="1" type="ORF">RWE15_02190</name>
</gene>
<organism evidence="1 2">
    <name type="scientific">Tigheibacillus halophilus</name>
    <dbReference type="NCBI Taxonomy" id="361280"/>
    <lineage>
        <taxon>Bacteria</taxon>
        <taxon>Bacillati</taxon>
        <taxon>Bacillota</taxon>
        <taxon>Bacilli</taxon>
        <taxon>Bacillales</taxon>
        <taxon>Bacillaceae</taxon>
        <taxon>Tigheibacillus</taxon>
    </lineage>
</organism>
<keyword evidence="2" id="KW-1185">Reference proteome</keyword>
<proteinExistence type="predicted"/>
<protein>
    <recommendedName>
        <fullName evidence="3">Glucokinase</fullName>
    </recommendedName>
</protein>
<accession>A0ABU5C2C3</accession>